<evidence type="ECO:0000256" key="2">
    <source>
        <dbReference type="ARBA" id="ARBA00022723"/>
    </source>
</evidence>
<protein>
    <submittedName>
        <fullName evidence="8">Alcohol dehydrogenase catalytic domain-containing protein</fullName>
    </submittedName>
</protein>
<keyword evidence="4" id="KW-0560">Oxidoreductase</keyword>
<sequence length="364" mass="37867">MSGAAVVQALLGPGRLEERSLDLPEVGSDDGLLEVLACGLCGSDVASFTGGKQHEYPVVLGHEVVGRVAEAGEQALRRWGVSVGDRVVLEEALPCLGCDLCRSGRQRLCTRLGLRLGDTGIGTAPSLWGGYASHLYLHPHAQLHRVPDAVPDDVATLFIPLSNGLSWMRDRAELRPGQSVVVIGSGQHGVATALAARHLGASSATIVGTAADAGRLDLAARLGARTVAIDPAAPATAVVREVAAVVGGRADVVVDMTPGATTPLQASIELAAVGGTVLWGGLKRSSELPPVPVDEVIRRELTVRGLWARPSWAVAAALEWLASDPGLADLCAESVPLERLDTAFAQATHPDPAQRPLHVAVVRR</sequence>
<dbReference type="Pfam" id="PF08240">
    <property type="entry name" value="ADH_N"/>
    <property type="match status" value="1"/>
</dbReference>
<dbReference type="Pfam" id="PF00107">
    <property type="entry name" value="ADH_zinc_N"/>
    <property type="match status" value="1"/>
</dbReference>
<dbReference type="InterPro" id="IPR036291">
    <property type="entry name" value="NAD(P)-bd_dom_sf"/>
</dbReference>
<evidence type="ECO:0000256" key="3">
    <source>
        <dbReference type="ARBA" id="ARBA00022833"/>
    </source>
</evidence>
<dbReference type="GO" id="GO:0008270">
    <property type="term" value="F:zinc ion binding"/>
    <property type="evidence" value="ECO:0007669"/>
    <property type="project" value="InterPro"/>
</dbReference>
<dbReference type="PANTHER" id="PTHR43401:SF2">
    <property type="entry name" value="L-THREONINE 3-DEHYDROGENASE"/>
    <property type="match status" value="1"/>
</dbReference>
<keyword evidence="2 5" id="KW-0479">Metal-binding</keyword>
<comment type="cofactor">
    <cofactor evidence="1 5">
        <name>Zn(2+)</name>
        <dbReference type="ChEBI" id="CHEBI:29105"/>
    </cofactor>
</comment>
<proteinExistence type="inferred from homology"/>
<feature type="domain" description="Alcohol dehydrogenase-like N-terminal" evidence="7">
    <location>
        <begin position="29"/>
        <end position="148"/>
    </location>
</feature>
<gene>
    <name evidence="8" type="ORF">ISG29_15530</name>
</gene>
<accession>A0A930UZV6</accession>
<evidence type="ECO:0000313" key="8">
    <source>
        <dbReference type="EMBL" id="MBF4163106.1"/>
    </source>
</evidence>
<dbReference type="SUPFAM" id="SSF50129">
    <property type="entry name" value="GroES-like"/>
    <property type="match status" value="1"/>
</dbReference>
<dbReference type="EMBL" id="JADIVZ010000009">
    <property type="protein sequence ID" value="MBF4163106.1"/>
    <property type="molecule type" value="Genomic_DNA"/>
</dbReference>
<dbReference type="PROSITE" id="PS00059">
    <property type="entry name" value="ADH_ZINC"/>
    <property type="match status" value="1"/>
</dbReference>
<evidence type="ECO:0000259" key="7">
    <source>
        <dbReference type="Pfam" id="PF08240"/>
    </source>
</evidence>
<name>A0A930UZV6_9ACTN</name>
<dbReference type="AlphaFoldDB" id="A0A930UZV6"/>
<dbReference type="Gene3D" id="3.90.180.10">
    <property type="entry name" value="Medium-chain alcohol dehydrogenases, catalytic domain"/>
    <property type="match status" value="1"/>
</dbReference>
<dbReference type="Proteomes" id="UP000656804">
    <property type="component" value="Unassembled WGS sequence"/>
</dbReference>
<evidence type="ECO:0000256" key="4">
    <source>
        <dbReference type="ARBA" id="ARBA00023002"/>
    </source>
</evidence>
<keyword evidence="9" id="KW-1185">Reference proteome</keyword>
<keyword evidence="3 5" id="KW-0862">Zinc</keyword>
<dbReference type="GO" id="GO:0016491">
    <property type="term" value="F:oxidoreductase activity"/>
    <property type="evidence" value="ECO:0007669"/>
    <property type="project" value="UniProtKB-KW"/>
</dbReference>
<dbReference type="InterPro" id="IPR050129">
    <property type="entry name" value="Zn_alcohol_dh"/>
</dbReference>
<reference evidence="8" key="1">
    <citation type="submission" date="2020-11" db="EMBL/GenBank/DDBJ databases">
        <title>Nocardioides sp. CBS4Y-1, whole genome shotgun sequence.</title>
        <authorList>
            <person name="Tuo L."/>
        </authorList>
    </citation>
    <scope>NUCLEOTIDE SEQUENCE</scope>
    <source>
        <strain evidence="8">CBS4Y-1</strain>
    </source>
</reference>
<dbReference type="RefSeq" id="WP_194504362.1">
    <property type="nucleotide sequence ID" value="NZ_JADIVZ010000009.1"/>
</dbReference>
<dbReference type="InterPro" id="IPR002328">
    <property type="entry name" value="ADH_Zn_CS"/>
</dbReference>
<dbReference type="SUPFAM" id="SSF51735">
    <property type="entry name" value="NAD(P)-binding Rossmann-fold domains"/>
    <property type="match status" value="1"/>
</dbReference>
<dbReference type="PANTHER" id="PTHR43401">
    <property type="entry name" value="L-THREONINE 3-DEHYDROGENASE"/>
    <property type="match status" value="1"/>
</dbReference>
<feature type="domain" description="Alcohol dehydrogenase-like C-terminal" evidence="6">
    <location>
        <begin position="189"/>
        <end position="322"/>
    </location>
</feature>
<dbReference type="InterPro" id="IPR013154">
    <property type="entry name" value="ADH-like_N"/>
</dbReference>
<evidence type="ECO:0000259" key="6">
    <source>
        <dbReference type="Pfam" id="PF00107"/>
    </source>
</evidence>
<dbReference type="Gene3D" id="3.40.50.720">
    <property type="entry name" value="NAD(P)-binding Rossmann-like Domain"/>
    <property type="match status" value="1"/>
</dbReference>
<evidence type="ECO:0000313" key="9">
    <source>
        <dbReference type="Proteomes" id="UP000656804"/>
    </source>
</evidence>
<comment type="caution">
    <text evidence="8">The sequence shown here is derived from an EMBL/GenBank/DDBJ whole genome shotgun (WGS) entry which is preliminary data.</text>
</comment>
<comment type="similarity">
    <text evidence="5">Belongs to the zinc-containing alcohol dehydrogenase family.</text>
</comment>
<dbReference type="InterPro" id="IPR011032">
    <property type="entry name" value="GroES-like_sf"/>
</dbReference>
<evidence type="ECO:0000256" key="5">
    <source>
        <dbReference type="RuleBase" id="RU361277"/>
    </source>
</evidence>
<organism evidence="8 9">
    <name type="scientific">Nocardioides acrostichi</name>
    <dbReference type="NCBI Taxonomy" id="2784339"/>
    <lineage>
        <taxon>Bacteria</taxon>
        <taxon>Bacillati</taxon>
        <taxon>Actinomycetota</taxon>
        <taxon>Actinomycetes</taxon>
        <taxon>Propionibacteriales</taxon>
        <taxon>Nocardioidaceae</taxon>
        <taxon>Nocardioides</taxon>
    </lineage>
</organism>
<evidence type="ECO:0000256" key="1">
    <source>
        <dbReference type="ARBA" id="ARBA00001947"/>
    </source>
</evidence>
<dbReference type="InterPro" id="IPR013149">
    <property type="entry name" value="ADH-like_C"/>
</dbReference>